<keyword evidence="2" id="KW-1185">Reference proteome</keyword>
<sequence length="428" mass="45913">MKYLAAGIAATVVVVGGVTAGSLVISDNKIDEQVDRLTTVAEQSGFKVSVEQDTNTWLSRQLSLRLTASDGSLPVPILINNDITQRPWRTNVQHEVLLDSQISDPTMDPELQALLNRYLVDRPFLTGTSQISASGNYQTQLQSIAVNETEADWSVSMSPMTVDIAGTVSGEVVMQGQWPGMNVASQTESTQLNIAPVSFSAEGQSLASGLFDGTQTASIESINIQIDDDYPTTFVLDALTFTANGEVVDQLYSGAMTVSMDKINIDEETTSMIVDDLSMTTSFSGLEAGNYERLMAEVAAMDSTGVPSAALKDEANVLLKNGFNISFDDWHATVNDQSVQLAAQLTVPKNELVDVNVPISLMGLFPMISASADVTIDAGLVDIPELYDPMMGLLMTGALISQGDEYVMNASLENGRVMLNGQPMPLPF</sequence>
<comment type="caution">
    <text evidence="1">The sequence shown here is derived from an EMBL/GenBank/DDBJ whole genome shotgun (WGS) entry which is preliminary data.</text>
</comment>
<dbReference type="HOGENOM" id="CLU_640716_0_0_6"/>
<gene>
    <name evidence="1" type="ORF">MED297_13182</name>
</gene>
<name>A4BCB2_9GAMM</name>
<accession>A4BCB2</accession>
<dbReference type="OrthoDB" id="6320601at2"/>
<dbReference type="InterPro" id="IPR010352">
    <property type="entry name" value="DUF945"/>
</dbReference>
<dbReference type="STRING" id="314283.MED297_13182"/>
<protein>
    <recommendedName>
        <fullName evidence="3">DUF945 domain-containing protein</fullName>
    </recommendedName>
</protein>
<evidence type="ECO:0000313" key="1">
    <source>
        <dbReference type="EMBL" id="EAR10178.1"/>
    </source>
</evidence>
<reference evidence="1 2" key="1">
    <citation type="submission" date="2006-02" db="EMBL/GenBank/DDBJ databases">
        <authorList>
            <person name="Pinhassi J."/>
            <person name="Pedros-Alio C."/>
            <person name="Ferriera S."/>
            <person name="Johnson J."/>
            <person name="Kravitz S."/>
            <person name="Halpern A."/>
            <person name="Remington K."/>
            <person name="Beeson K."/>
            <person name="Tran B."/>
            <person name="Rogers Y.-H."/>
            <person name="Friedman R."/>
            <person name="Venter J.C."/>
        </authorList>
    </citation>
    <scope>NUCLEOTIDE SEQUENCE [LARGE SCALE GENOMIC DNA]</scope>
    <source>
        <strain evidence="1 2">MED297</strain>
    </source>
</reference>
<dbReference type="EMBL" id="AAOE01000005">
    <property type="protein sequence ID" value="EAR10178.1"/>
    <property type="molecule type" value="Genomic_DNA"/>
</dbReference>
<dbReference type="Pfam" id="PF06097">
    <property type="entry name" value="DUF945"/>
    <property type="match status" value="1"/>
</dbReference>
<dbReference type="AlphaFoldDB" id="A4BCB2"/>
<dbReference type="RefSeq" id="WP_008042508.1">
    <property type="nucleotide sequence ID" value="NZ_CH724149.1"/>
</dbReference>
<organism evidence="1 2">
    <name type="scientific">Reinekea blandensis MED297</name>
    <dbReference type="NCBI Taxonomy" id="314283"/>
    <lineage>
        <taxon>Bacteria</taxon>
        <taxon>Pseudomonadati</taxon>
        <taxon>Pseudomonadota</taxon>
        <taxon>Gammaproteobacteria</taxon>
        <taxon>Oceanospirillales</taxon>
        <taxon>Saccharospirillaceae</taxon>
        <taxon>Reinekea</taxon>
    </lineage>
</organism>
<dbReference type="Proteomes" id="UP000005953">
    <property type="component" value="Unassembled WGS sequence"/>
</dbReference>
<evidence type="ECO:0008006" key="3">
    <source>
        <dbReference type="Google" id="ProtNLM"/>
    </source>
</evidence>
<proteinExistence type="predicted"/>
<evidence type="ECO:0000313" key="2">
    <source>
        <dbReference type="Proteomes" id="UP000005953"/>
    </source>
</evidence>